<reference evidence="2" key="1">
    <citation type="submission" date="2021-02" db="EMBL/GenBank/DDBJ databases">
        <authorList>
            <person name="Nieuwenhuis M."/>
            <person name="Van De Peppel L.J.J."/>
        </authorList>
    </citation>
    <scope>NUCLEOTIDE SEQUENCE</scope>
    <source>
        <strain evidence="2">D49</strain>
    </source>
</reference>
<dbReference type="Proteomes" id="UP000717328">
    <property type="component" value="Unassembled WGS sequence"/>
</dbReference>
<comment type="caution">
    <text evidence="2">The sequence shown here is derived from an EMBL/GenBank/DDBJ whole genome shotgun (WGS) entry which is preliminary data.</text>
</comment>
<evidence type="ECO:0000313" key="2">
    <source>
        <dbReference type="EMBL" id="KAG5651958.1"/>
    </source>
</evidence>
<accession>A0A9P7KIT7</accession>
<evidence type="ECO:0000313" key="3">
    <source>
        <dbReference type="Proteomes" id="UP000717328"/>
    </source>
</evidence>
<evidence type="ECO:0000256" key="1">
    <source>
        <dbReference type="SAM" id="MobiDB-lite"/>
    </source>
</evidence>
<protein>
    <recommendedName>
        <fullName evidence="4">BTB domain-containing protein</fullName>
    </recommendedName>
</protein>
<dbReference type="EMBL" id="JABCKI010000178">
    <property type="protein sequence ID" value="KAG5651958.1"/>
    <property type="molecule type" value="Genomic_DNA"/>
</dbReference>
<sequence length="237" mass="27379">MTRFKVHKSRLARESVWFKKLFRQALELNGAEVGREDQAGGKEDENGERDSDDKDESEEDDEQEGPKPSDVRMQKAGRYPLYFLDSTEYEITLKDFEALLSALDDVIDLHDLIKGGSSMATRYAAEAVLLGRDWEMPDILKRAFYELIKRPSLGDDIEEDKAVIQKLSSADHAVRLQYWDLLIKTGVLHKYRFDPISGLQNLIDANWKKIGYCAVCSEKRKADLREQQEERWSLMEV</sequence>
<feature type="compositionally biased region" description="Basic and acidic residues" evidence="1">
    <location>
        <begin position="33"/>
        <end position="52"/>
    </location>
</feature>
<organism evidence="2 3">
    <name type="scientific">Sphagnurus paluster</name>
    <dbReference type="NCBI Taxonomy" id="117069"/>
    <lineage>
        <taxon>Eukaryota</taxon>
        <taxon>Fungi</taxon>
        <taxon>Dikarya</taxon>
        <taxon>Basidiomycota</taxon>
        <taxon>Agaricomycotina</taxon>
        <taxon>Agaricomycetes</taxon>
        <taxon>Agaricomycetidae</taxon>
        <taxon>Agaricales</taxon>
        <taxon>Tricholomatineae</taxon>
        <taxon>Lyophyllaceae</taxon>
        <taxon>Sphagnurus</taxon>
    </lineage>
</organism>
<evidence type="ECO:0008006" key="4">
    <source>
        <dbReference type="Google" id="ProtNLM"/>
    </source>
</evidence>
<dbReference type="OrthoDB" id="2746456at2759"/>
<feature type="region of interest" description="Disordered" evidence="1">
    <location>
        <begin position="32"/>
        <end position="72"/>
    </location>
</feature>
<name>A0A9P7KIT7_9AGAR</name>
<keyword evidence="3" id="KW-1185">Reference proteome</keyword>
<gene>
    <name evidence="2" type="ORF">H0H81_006808</name>
</gene>
<dbReference type="AlphaFoldDB" id="A0A9P7KIT7"/>
<proteinExistence type="predicted"/>
<feature type="compositionally biased region" description="Acidic residues" evidence="1">
    <location>
        <begin position="53"/>
        <end position="63"/>
    </location>
</feature>
<reference evidence="2" key="2">
    <citation type="submission" date="2021-10" db="EMBL/GenBank/DDBJ databases">
        <title>Phylogenomics reveals ancestral predisposition of the termite-cultivated fungus Termitomyces towards a domesticated lifestyle.</title>
        <authorList>
            <person name="Auxier B."/>
            <person name="Grum-Grzhimaylo A."/>
            <person name="Cardenas M.E."/>
            <person name="Lodge J.D."/>
            <person name="Laessoe T."/>
            <person name="Pedersen O."/>
            <person name="Smith M.E."/>
            <person name="Kuyper T.W."/>
            <person name="Franco-Molano E.A."/>
            <person name="Baroni T.J."/>
            <person name="Aanen D.K."/>
        </authorList>
    </citation>
    <scope>NUCLEOTIDE SEQUENCE</scope>
    <source>
        <strain evidence="2">D49</strain>
    </source>
</reference>